<dbReference type="InterPro" id="IPR035906">
    <property type="entry name" value="MetI-like_sf"/>
</dbReference>
<sequence>MPDSTPSPRRLAWLRRQKRQRSAVRAVQIFLLLFFLILWEVSARLGWIDAFIFSSPTRVAKTVSVLYQSGDLWVHLWTSCAETAAGFILGTLSGTLVAVLLWWSNFLSRVLEPYLVVLNALPKTALGPIFIVWIGAGTSSIIAMTLAISLIVTILNMLAGFLSTDGEKLRLLKSMGAGRGQILRKLVLPSNLPTLFNTLRVNVGLSWVGVVMGEFLVSKAGLGYLIVYGSQVFNMDLVMASVLVLAAAAVVMYRIVLWLEKFLKKRLGVIA</sequence>
<evidence type="ECO:0000256" key="5">
    <source>
        <dbReference type="ARBA" id="ARBA00022989"/>
    </source>
</evidence>
<dbReference type="PROSITE" id="PS50928">
    <property type="entry name" value="ABC_TM1"/>
    <property type="match status" value="1"/>
</dbReference>
<proteinExistence type="predicted"/>
<dbReference type="SUPFAM" id="SSF161098">
    <property type="entry name" value="MetI-like"/>
    <property type="match status" value="1"/>
</dbReference>
<dbReference type="Pfam" id="PF00528">
    <property type="entry name" value="BPD_transp_1"/>
    <property type="match status" value="1"/>
</dbReference>
<reference evidence="9" key="1">
    <citation type="submission" date="2019-08" db="EMBL/GenBank/DDBJ databases">
        <authorList>
            <person name="Kucharzyk K."/>
            <person name="Murdoch R.W."/>
            <person name="Higgins S."/>
            <person name="Loffler F."/>
        </authorList>
    </citation>
    <scope>NUCLEOTIDE SEQUENCE</scope>
</reference>
<evidence type="ECO:0000259" key="8">
    <source>
        <dbReference type="PROSITE" id="PS50928"/>
    </source>
</evidence>
<dbReference type="GO" id="GO:0055085">
    <property type="term" value="P:transmembrane transport"/>
    <property type="evidence" value="ECO:0007669"/>
    <property type="project" value="InterPro"/>
</dbReference>
<dbReference type="PANTHER" id="PTHR30151">
    <property type="entry name" value="ALKANE SULFONATE ABC TRANSPORTER-RELATED, MEMBRANE SUBUNIT"/>
    <property type="match status" value="1"/>
</dbReference>
<feature type="transmembrane region" description="Helical" evidence="7">
    <location>
        <begin position="238"/>
        <end position="257"/>
    </location>
</feature>
<dbReference type="InterPro" id="IPR000515">
    <property type="entry name" value="MetI-like"/>
</dbReference>
<feature type="transmembrane region" description="Helical" evidence="7">
    <location>
        <begin position="205"/>
        <end position="226"/>
    </location>
</feature>
<feature type="transmembrane region" description="Helical" evidence="7">
    <location>
        <begin position="141"/>
        <end position="163"/>
    </location>
</feature>
<evidence type="ECO:0000256" key="1">
    <source>
        <dbReference type="ARBA" id="ARBA00004651"/>
    </source>
</evidence>
<evidence type="ECO:0000313" key="9">
    <source>
        <dbReference type="EMBL" id="MPM31336.1"/>
    </source>
</evidence>
<accession>A0A644YS41</accession>
<comment type="caution">
    <text evidence="9">The sequence shown here is derived from an EMBL/GenBank/DDBJ whole genome shotgun (WGS) entry which is preliminary data.</text>
</comment>
<keyword evidence="3" id="KW-1003">Cell membrane</keyword>
<dbReference type="AlphaFoldDB" id="A0A644YS41"/>
<gene>
    <name evidence="9" type="primary">ribX_12</name>
    <name evidence="9" type="ORF">SDC9_77891</name>
</gene>
<evidence type="ECO:0000256" key="4">
    <source>
        <dbReference type="ARBA" id="ARBA00022692"/>
    </source>
</evidence>
<feature type="domain" description="ABC transmembrane type-1" evidence="8">
    <location>
        <begin position="76"/>
        <end position="256"/>
    </location>
</feature>
<keyword evidence="6 7" id="KW-0472">Membrane</keyword>
<evidence type="ECO:0000256" key="2">
    <source>
        <dbReference type="ARBA" id="ARBA00022448"/>
    </source>
</evidence>
<evidence type="ECO:0000256" key="7">
    <source>
        <dbReference type="SAM" id="Phobius"/>
    </source>
</evidence>
<keyword evidence="2" id="KW-0813">Transport</keyword>
<keyword evidence="4 7" id="KW-0812">Transmembrane</keyword>
<feature type="transmembrane region" description="Helical" evidence="7">
    <location>
        <begin position="84"/>
        <end position="103"/>
    </location>
</feature>
<comment type="subcellular location">
    <subcellularLocation>
        <location evidence="1">Cell membrane</location>
        <topology evidence="1">Multi-pass membrane protein</topology>
    </subcellularLocation>
</comment>
<keyword evidence="5 7" id="KW-1133">Transmembrane helix</keyword>
<name>A0A644YS41_9ZZZZ</name>
<feature type="transmembrane region" description="Helical" evidence="7">
    <location>
        <begin position="115"/>
        <end position="135"/>
    </location>
</feature>
<dbReference type="Gene3D" id="1.10.3720.10">
    <property type="entry name" value="MetI-like"/>
    <property type="match status" value="1"/>
</dbReference>
<dbReference type="EMBL" id="VSSQ01006043">
    <property type="protein sequence ID" value="MPM31336.1"/>
    <property type="molecule type" value="Genomic_DNA"/>
</dbReference>
<dbReference type="PANTHER" id="PTHR30151:SF19">
    <property type="entry name" value="ABC TRANSPORTER PERMEASE"/>
    <property type="match status" value="1"/>
</dbReference>
<dbReference type="GO" id="GO:0005886">
    <property type="term" value="C:plasma membrane"/>
    <property type="evidence" value="ECO:0007669"/>
    <property type="project" value="UniProtKB-SubCell"/>
</dbReference>
<protein>
    <submittedName>
        <fullName evidence="9">Riboflavin transport system permease protein RibX</fullName>
    </submittedName>
</protein>
<dbReference type="CDD" id="cd06261">
    <property type="entry name" value="TM_PBP2"/>
    <property type="match status" value="1"/>
</dbReference>
<evidence type="ECO:0000256" key="3">
    <source>
        <dbReference type="ARBA" id="ARBA00022475"/>
    </source>
</evidence>
<organism evidence="9">
    <name type="scientific">bioreactor metagenome</name>
    <dbReference type="NCBI Taxonomy" id="1076179"/>
    <lineage>
        <taxon>unclassified sequences</taxon>
        <taxon>metagenomes</taxon>
        <taxon>ecological metagenomes</taxon>
    </lineage>
</organism>
<evidence type="ECO:0000256" key="6">
    <source>
        <dbReference type="ARBA" id="ARBA00023136"/>
    </source>
</evidence>